<evidence type="ECO:0000313" key="1">
    <source>
        <dbReference type="EMBL" id="GGA32011.1"/>
    </source>
</evidence>
<sequence length="176" mass="19449">MPMSWDPGAFAELKRRAGKAAADAAYMTTMEFHGNITEESPVDQGRLQGSWTIKKLTDTHYIVGTSVQYALYQNEGTGLYGPKGRRIESNKPGRRIYAAPGKVFHANGYFFRSYQQKNAAGESRAPMAWKGKGGGMIFAMSTRGTGKHKGFVERAVAQTEQKKPDLVRLAKERNGL</sequence>
<dbReference type="InterPro" id="IPR010064">
    <property type="entry name" value="HK97-gp10_tail"/>
</dbReference>
<evidence type="ECO:0000313" key="2">
    <source>
        <dbReference type="Proteomes" id="UP000617979"/>
    </source>
</evidence>
<dbReference type="Pfam" id="PF04883">
    <property type="entry name" value="HK97-gp10_like"/>
    <property type="match status" value="1"/>
</dbReference>
<dbReference type="EMBL" id="BMEX01000001">
    <property type="protein sequence ID" value="GGA32011.1"/>
    <property type="molecule type" value="Genomic_DNA"/>
</dbReference>
<protein>
    <recommendedName>
        <fullName evidence="3">HK97 gp10 family phage protein</fullName>
    </recommendedName>
</protein>
<reference evidence="2" key="1">
    <citation type="journal article" date="2019" name="Int. J. Syst. Evol. Microbiol.">
        <title>The Global Catalogue of Microorganisms (GCM) 10K type strain sequencing project: providing services to taxonomists for standard genome sequencing and annotation.</title>
        <authorList>
            <consortium name="The Broad Institute Genomics Platform"/>
            <consortium name="The Broad Institute Genome Sequencing Center for Infectious Disease"/>
            <person name="Wu L."/>
            <person name="Ma J."/>
        </authorList>
    </citation>
    <scope>NUCLEOTIDE SEQUENCE [LARGE SCALE GENOMIC DNA]</scope>
    <source>
        <strain evidence="2">CGMCC 1.12404</strain>
    </source>
</reference>
<name>A0ABQ1FW41_9BACL</name>
<keyword evidence="2" id="KW-1185">Reference proteome</keyword>
<comment type="caution">
    <text evidence="1">The sequence shown here is derived from an EMBL/GenBank/DDBJ whole genome shotgun (WGS) entry which is preliminary data.</text>
</comment>
<gene>
    <name evidence="1" type="ORF">GCM10007416_00710</name>
</gene>
<proteinExistence type="predicted"/>
<evidence type="ECO:0008006" key="3">
    <source>
        <dbReference type="Google" id="ProtNLM"/>
    </source>
</evidence>
<organism evidence="1 2">
    <name type="scientific">Kroppenstedtia guangzhouensis</name>
    <dbReference type="NCBI Taxonomy" id="1274356"/>
    <lineage>
        <taxon>Bacteria</taxon>
        <taxon>Bacillati</taxon>
        <taxon>Bacillota</taxon>
        <taxon>Bacilli</taxon>
        <taxon>Bacillales</taxon>
        <taxon>Thermoactinomycetaceae</taxon>
        <taxon>Kroppenstedtia</taxon>
    </lineage>
</organism>
<accession>A0ABQ1FW41</accession>
<dbReference type="Proteomes" id="UP000617979">
    <property type="component" value="Unassembled WGS sequence"/>
</dbReference>
<dbReference type="RefSeq" id="WP_188428655.1">
    <property type="nucleotide sequence ID" value="NZ_BMEX01000001.1"/>
</dbReference>